<protein>
    <recommendedName>
        <fullName evidence="4">HicB family protein</fullName>
    </recommendedName>
</protein>
<dbReference type="InterPro" id="IPR051404">
    <property type="entry name" value="TA_system_antitoxin"/>
</dbReference>
<feature type="compositionally biased region" description="Basic residues" evidence="1">
    <location>
        <begin position="133"/>
        <end position="143"/>
    </location>
</feature>
<name>A0A0L6W2N5_9FIRM</name>
<dbReference type="InterPro" id="IPR035069">
    <property type="entry name" value="TTHA1013/TTHA0281-like"/>
</dbReference>
<evidence type="ECO:0008006" key="4">
    <source>
        <dbReference type="Google" id="ProtNLM"/>
    </source>
</evidence>
<comment type="caution">
    <text evidence="2">The sequence shown here is derived from an EMBL/GenBank/DDBJ whole genome shotgun (WGS) entry which is preliminary data.</text>
</comment>
<dbReference type="PANTHER" id="PTHR34504">
    <property type="entry name" value="ANTITOXIN HICB"/>
    <property type="match status" value="1"/>
</dbReference>
<dbReference type="InterPro" id="IPR049389">
    <property type="entry name" value="TTHA0281-like"/>
</dbReference>
<dbReference type="EMBL" id="LGTE01000008">
    <property type="protein sequence ID" value="KNZ69837.1"/>
    <property type="molecule type" value="Genomic_DNA"/>
</dbReference>
<dbReference type="PANTHER" id="PTHR34504:SF2">
    <property type="entry name" value="UPF0150 PROTEIN SSL0259"/>
    <property type="match status" value="1"/>
</dbReference>
<dbReference type="Gene3D" id="3.30.160.250">
    <property type="match status" value="1"/>
</dbReference>
<proteinExistence type="predicted"/>
<dbReference type="InterPro" id="IPR010985">
    <property type="entry name" value="Ribbon_hlx_hlx"/>
</dbReference>
<dbReference type="AlphaFoldDB" id="A0A0L6W2N5"/>
<dbReference type="SUPFAM" id="SSF143100">
    <property type="entry name" value="TTHA1013/TTHA0281-like"/>
    <property type="match status" value="1"/>
</dbReference>
<gene>
    <name evidence="2" type="ORF">Tfer_1447</name>
</gene>
<evidence type="ECO:0000313" key="3">
    <source>
        <dbReference type="Proteomes" id="UP000037175"/>
    </source>
</evidence>
<dbReference type="Pfam" id="PF21748">
    <property type="entry name" value="UPF0150"/>
    <property type="match status" value="1"/>
</dbReference>
<evidence type="ECO:0000256" key="1">
    <source>
        <dbReference type="SAM" id="MobiDB-lite"/>
    </source>
</evidence>
<evidence type="ECO:0000313" key="2">
    <source>
        <dbReference type="EMBL" id="KNZ69837.1"/>
    </source>
</evidence>
<dbReference type="InterPro" id="IPR013321">
    <property type="entry name" value="Arc_rbn_hlx_hlx"/>
</dbReference>
<reference evidence="3" key="1">
    <citation type="submission" date="2015-07" db="EMBL/GenBank/DDBJ databases">
        <title>Complete Genome of Thermincola ferriacetica strain Z-0001T.</title>
        <authorList>
            <person name="Lusk B."/>
            <person name="Badalamenti J.P."/>
            <person name="Parameswaran P."/>
            <person name="Bond D.R."/>
            <person name="Torres C.I."/>
        </authorList>
    </citation>
    <scope>NUCLEOTIDE SEQUENCE [LARGE SCALE GENOMIC DNA]</scope>
    <source>
        <strain evidence="3">Z-0001</strain>
    </source>
</reference>
<keyword evidence="3" id="KW-1185">Reference proteome</keyword>
<dbReference type="SUPFAM" id="SSF47598">
    <property type="entry name" value="Ribbon-helix-helix"/>
    <property type="match status" value="1"/>
</dbReference>
<dbReference type="Gene3D" id="1.10.1220.10">
    <property type="entry name" value="Met repressor-like"/>
    <property type="match status" value="1"/>
</dbReference>
<dbReference type="GO" id="GO:0006355">
    <property type="term" value="P:regulation of DNA-templated transcription"/>
    <property type="evidence" value="ECO:0007669"/>
    <property type="project" value="InterPro"/>
</dbReference>
<dbReference type="RefSeq" id="WP_052217588.1">
    <property type="nucleotide sequence ID" value="NZ_LGTE01000008.1"/>
</dbReference>
<sequence>MTKDFEYYKNLKYSVKLIPISEEDGGGWLAEIPELKGCMSDGKTPEEALKNIEEAKMVWISTALKRGQTIPLPETEDNDKYSGKFTLRLPKFLHKELSLAAQKDNISLNQYILSLVALNFGKNSRKSGTPKTSTRKSSKSRSQ</sequence>
<dbReference type="Proteomes" id="UP000037175">
    <property type="component" value="Unassembled WGS sequence"/>
</dbReference>
<dbReference type="Pfam" id="PF05534">
    <property type="entry name" value="HicB"/>
    <property type="match status" value="1"/>
</dbReference>
<feature type="region of interest" description="Disordered" evidence="1">
    <location>
        <begin position="122"/>
        <end position="143"/>
    </location>
</feature>
<organism evidence="2 3">
    <name type="scientific">Thermincola ferriacetica</name>
    <dbReference type="NCBI Taxonomy" id="281456"/>
    <lineage>
        <taxon>Bacteria</taxon>
        <taxon>Bacillati</taxon>
        <taxon>Bacillota</taxon>
        <taxon>Clostridia</taxon>
        <taxon>Eubacteriales</taxon>
        <taxon>Thermincolaceae</taxon>
        <taxon>Thermincola</taxon>
    </lineage>
</organism>
<dbReference type="InterPro" id="IPR008651">
    <property type="entry name" value="Uncharacterised_HicB"/>
</dbReference>
<accession>A0A0L6W2N5</accession>